<keyword evidence="2" id="KW-1185">Reference proteome</keyword>
<dbReference type="Proteomes" id="UP000186817">
    <property type="component" value="Unassembled WGS sequence"/>
</dbReference>
<dbReference type="OMA" id="ANTEMKA"/>
<name>A0A1Q9CC19_SYMMI</name>
<sequence length="190" mass="20956">MEMPSTSGSWQGPAVEKGARMAKLAKASERLVSCSAADILKQDFEALFATALTGNDMHSLSQMKTWMAATFADRAHRAQAEAIVDQQIAEFISRLEVQLQDPNDPTAPADDMSQAMADLQDSVRVQEKRGRLQMLRSQIEQQELCNKKQADSNMAMSARMQAAKSKLDRDTSGLMAELCEDRFLPTRSAA</sequence>
<accession>A0A1Q9CC19</accession>
<evidence type="ECO:0000313" key="2">
    <source>
        <dbReference type="Proteomes" id="UP000186817"/>
    </source>
</evidence>
<reference evidence="1 2" key="1">
    <citation type="submission" date="2016-02" db="EMBL/GenBank/DDBJ databases">
        <title>Genome analysis of coral dinoflagellate symbionts highlights evolutionary adaptations to a symbiotic lifestyle.</title>
        <authorList>
            <person name="Aranda M."/>
            <person name="Li Y."/>
            <person name="Liew Y.J."/>
            <person name="Baumgarten S."/>
            <person name="Simakov O."/>
            <person name="Wilson M."/>
            <person name="Piel J."/>
            <person name="Ashoor H."/>
            <person name="Bougouffa S."/>
            <person name="Bajic V.B."/>
            <person name="Ryu T."/>
            <person name="Ravasi T."/>
            <person name="Bayer T."/>
            <person name="Micklem G."/>
            <person name="Kim H."/>
            <person name="Bhak J."/>
            <person name="Lajeunesse T.C."/>
            <person name="Voolstra C.R."/>
        </authorList>
    </citation>
    <scope>NUCLEOTIDE SEQUENCE [LARGE SCALE GENOMIC DNA]</scope>
    <source>
        <strain evidence="1 2">CCMP2467</strain>
    </source>
</reference>
<comment type="caution">
    <text evidence="1">The sequence shown here is derived from an EMBL/GenBank/DDBJ whole genome shotgun (WGS) entry which is preliminary data.</text>
</comment>
<organism evidence="1 2">
    <name type="scientific">Symbiodinium microadriaticum</name>
    <name type="common">Dinoflagellate</name>
    <name type="synonym">Zooxanthella microadriatica</name>
    <dbReference type="NCBI Taxonomy" id="2951"/>
    <lineage>
        <taxon>Eukaryota</taxon>
        <taxon>Sar</taxon>
        <taxon>Alveolata</taxon>
        <taxon>Dinophyceae</taxon>
        <taxon>Suessiales</taxon>
        <taxon>Symbiodiniaceae</taxon>
        <taxon>Symbiodinium</taxon>
    </lineage>
</organism>
<evidence type="ECO:0000313" key="1">
    <source>
        <dbReference type="EMBL" id="OLP80475.1"/>
    </source>
</evidence>
<dbReference type="AlphaFoldDB" id="A0A1Q9CC19"/>
<proteinExistence type="predicted"/>
<protein>
    <submittedName>
        <fullName evidence="1">Uncharacterized protein</fullName>
    </submittedName>
</protein>
<dbReference type="OrthoDB" id="415323at2759"/>
<dbReference type="EMBL" id="LSRX01001376">
    <property type="protein sequence ID" value="OLP80475.1"/>
    <property type="molecule type" value="Genomic_DNA"/>
</dbReference>
<gene>
    <name evidence="1" type="ORF">AK812_SmicGene39102</name>
</gene>